<evidence type="ECO:0000313" key="1">
    <source>
        <dbReference type="EMBL" id="MDB6373860.1"/>
    </source>
</evidence>
<dbReference type="RefSeq" id="WP_271867237.1">
    <property type="nucleotide sequence ID" value="NZ_JAQMFO010000031.1"/>
</dbReference>
<accession>A0AAW6BPS3</accession>
<evidence type="ECO:0000313" key="2">
    <source>
        <dbReference type="Proteomes" id="UP001212996"/>
    </source>
</evidence>
<name>A0AAW6BPS3_9GAMM</name>
<sequence length="49" mass="5457">MIIAKLSFSVPTDLVSQTLTEWMNKAGGDTFYEITVPNADSGRRATYPY</sequence>
<dbReference type="Proteomes" id="UP001212996">
    <property type="component" value="Unassembled WGS sequence"/>
</dbReference>
<dbReference type="EMBL" id="JAQMFO010000031">
    <property type="protein sequence ID" value="MDB6373860.1"/>
    <property type="molecule type" value="Genomic_DNA"/>
</dbReference>
<organism evidence="1 2">
    <name type="scientific">Photorhabdus bodei</name>
    <dbReference type="NCBI Taxonomy" id="2029681"/>
    <lineage>
        <taxon>Bacteria</taxon>
        <taxon>Pseudomonadati</taxon>
        <taxon>Pseudomonadota</taxon>
        <taxon>Gammaproteobacteria</taxon>
        <taxon>Enterobacterales</taxon>
        <taxon>Morganellaceae</taxon>
        <taxon>Photorhabdus</taxon>
    </lineage>
</organism>
<dbReference type="AlphaFoldDB" id="A0AAW6BPS3"/>
<comment type="caution">
    <text evidence="1">The sequence shown here is derived from an EMBL/GenBank/DDBJ whole genome shotgun (WGS) entry which is preliminary data.</text>
</comment>
<protein>
    <submittedName>
        <fullName evidence="1">Uncharacterized protein</fullName>
    </submittedName>
</protein>
<proteinExistence type="predicted"/>
<reference evidence="1" key="1">
    <citation type="submission" date="2023-01" db="EMBL/GenBank/DDBJ databases">
        <title>Genome sequencing of Photorhabdus bodei 09-20.</title>
        <authorList>
            <person name="Kalindamar S."/>
            <person name="Kumru S."/>
        </authorList>
    </citation>
    <scope>NUCLEOTIDE SEQUENCE</scope>
    <source>
        <strain evidence="1">09-20</strain>
    </source>
</reference>
<gene>
    <name evidence="1" type="ORF">PH362_18485</name>
</gene>